<comment type="caution">
    <text evidence="1">The sequence shown here is derived from an EMBL/GenBank/DDBJ whole genome shotgun (WGS) entry which is preliminary data.</text>
</comment>
<evidence type="ECO:0000313" key="1">
    <source>
        <dbReference type="EMBL" id="KKN15110.1"/>
    </source>
</evidence>
<sequence>MGLIVKRIFTKVARHYRELSHFLRDDWEARAADSATPLHNNCAGENLTVCYLWI</sequence>
<reference evidence="1" key="1">
    <citation type="journal article" date="2015" name="Nature">
        <title>Complex archaea that bridge the gap between prokaryotes and eukaryotes.</title>
        <authorList>
            <person name="Spang A."/>
            <person name="Saw J.H."/>
            <person name="Jorgensen S.L."/>
            <person name="Zaremba-Niedzwiedzka K."/>
            <person name="Martijn J."/>
            <person name="Lind A.E."/>
            <person name="van Eijk R."/>
            <person name="Schleper C."/>
            <person name="Guy L."/>
            <person name="Ettema T.J."/>
        </authorList>
    </citation>
    <scope>NUCLEOTIDE SEQUENCE</scope>
</reference>
<dbReference type="AlphaFoldDB" id="A0A0F9N653"/>
<organism evidence="1">
    <name type="scientific">marine sediment metagenome</name>
    <dbReference type="NCBI Taxonomy" id="412755"/>
    <lineage>
        <taxon>unclassified sequences</taxon>
        <taxon>metagenomes</taxon>
        <taxon>ecological metagenomes</taxon>
    </lineage>
</organism>
<name>A0A0F9N653_9ZZZZ</name>
<accession>A0A0F9N653</accession>
<dbReference type="EMBL" id="LAZR01003745">
    <property type="protein sequence ID" value="KKN15110.1"/>
    <property type="molecule type" value="Genomic_DNA"/>
</dbReference>
<protein>
    <submittedName>
        <fullName evidence="1">Uncharacterized protein</fullName>
    </submittedName>
</protein>
<gene>
    <name evidence="1" type="ORF">LCGC14_0989380</name>
</gene>
<proteinExistence type="predicted"/>